<dbReference type="GO" id="GO:0101006">
    <property type="term" value="F:protein histidine phosphatase activity"/>
    <property type="evidence" value="ECO:0007669"/>
    <property type="project" value="InterPro"/>
</dbReference>
<dbReference type="InterPro" id="IPR029033">
    <property type="entry name" value="His_PPase_superfam"/>
</dbReference>
<dbReference type="SUPFAM" id="SSF53254">
    <property type="entry name" value="Phosphoglycerate mutase-like"/>
    <property type="match status" value="1"/>
</dbReference>
<accession>A0A4Q7YKP1</accession>
<comment type="caution">
    <text evidence="1">The sequence shown here is derived from an EMBL/GenBank/DDBJ whole genome shotgun (WGS) entry which is preliminary data.</text>
</comment>
<evidence type="ECO:0000313" key="1">
    <source>
        <dbReference type="EMBL" id="RZU37079.1"/>
    </source>
</evidence>
<dbReference type="SMART" id="SM00855">
    <property type="entry name" value="PGAM"/>
    <property type="match status" value="1"/>
</dbReference>
<organism evidence="1 2">
    <name type="scientific">Fluviicoccus keumensis</name>
    <dbReference type="NCBI Taxonomy" id="1435465"/>
    <lineage>
        <taxon>Bacteria</taxon>
        <taxon>Pseudomonadati</taxon>
        <taxon>Pseudomonadota</taxon>
        <taxon>Gammaproteobacteria</taxon>
        <taxon>Moraxellales</taxon>
        <taxon>Moraxellaceae</taxon>
        <taxon>Fluviicoccus</taxon>
    </lineage>
</organism>
<name>A0A4Q7YKP1_9GAMM</name>
<dbReference type="OrthoDB" id="92610at2"/>
<dbReference type="InterPro" id="IPR004449">
    <property type="entry name" value="SixA"/>
</dbReference>
<dbReference type="InterPro" id="IPR013078">
    <property type="entry name" value="His_Pase_superF_clade-1"/>
</dbReference>
<dbReference type="Pfam" id="PF00300">
    <property type="entry name" value="His_Phos_1"/>
    <property type="match status" value="1"/>
</dbReference>
<reference evidence="1 2" key="1">
    <citation type="submission" date="2019-02" db="EMBL/GenBank/DDBJ databases">
        <title>Genomic Encyclopedia of Type Strains, Phase IV (KMG-IV): sequencing the most valuable type-strain genomes for metagenomic binning, comparative biology and taxonomic classification.</title>
        <authorList>
            <person name="Goeker M."/>
        </authorList>
    </citation>
    <scope>NUCLEOTIDE SEQUENCE [LARGE SCALE GENOMIC DNA]</scope>
    <source>
        <strain evidence="1 2">DSM 105135</strain>
    </source>
</reference>
<dbReference type="GO" id="GO:0005737">
    <property type="term" value="C:cytoplasm"/>
    <property type="evidence" value="ECO:0007669"/>
    <property type="project" value="InterPro"/>
</dbReference>
<dbReference type="EMBL" id="SHKX01000015">
    <property type="protein sequence ID" value="RZU37079.1"/>
    <property type="molecule type" value="Genomic_DNA"/>
</dbReference>
<dbReference type="AlphaFoldDB" id="A0A4Q7YKP1"/>
<proteinExistence type="predicted"/>
<sequence>MQIILIRHGEAEPMRRTDAERNLTLNGLHQAQQAAAWLINHGVSLDGLFASPYYRARQTAGEIGNVLDVPVTLTDRITPDRDPREITAWLDSLDLPENSVIALVCHMPVVGLLAAYWCEGGGSTAFSLAEVMVLDMPVLAAGQGSRTGGFVPH</sequence>
<dbReference type="Proteomes" id="UP000292423">
    <property type="component" value="Unassembled WGS sequence"/>
</dbReference>
<evidence type="ECO:0000313" key="2">
    <source>
        <dbReference type="Proteomes" id="UP000292423"/>
    </source>
</evidence>
<dbReference type="CDD" id="cd07067">
    <property type="entry name" value="HP_PGM_like"/>
    <property type="match status" value="1"/>
</dbReference>
<dbReference type="RefSeq" id="WP_130415161.1">
    <property type="nucleotide sequence ID" value="NZ_SHKX01000015.1"/>
</dbReference>
<protein>
    <submittedName>
        <fullName evidence="1">Phosphohistidine phosphatase SixA</fullName>
    </submittedName>
</protein>
<gene>
    <name evidence="1" type="ORF">EV700_2948</name>
</gene>
<dbReference type="Gene3D" id="3.40.50.1240">
    <property type="entry name" value="Phosphoglycerate mutase-like"/>
    <property type="match status" value="1"/>
</dbReference>
<keyword evidence="2" id="KW-1185">Reference proteome</keyword>
<dbReference type="NCBIfam" id="TIGR00249">
    <property type="entry name" value="sixA"/>
    <property type="match status" value="1"/>
</dbReference>